<comment type="caution">
    <text evidence="11">The sequence shown here is derived from an EMBL/GenBank/DDBJ whole genome shotgun (WGS) entry which is preliminary data.</text>
</comment>
<feature type="repeat" description="WD" evidence="7">
    <location>
        <begin position="54"/>
        <end position="85"/>
    </location>
</feature>
<keyword evidence="5" id="KW-0969">Cilium</keyword>
<dbReference type="Proteomes" id="UP001470230">
    <property type="component" value="Unassembled WGS sequence"/>
</dbReference>
<evidence type="ECO:0000256" key="4">
    <source>
        <dbReference type="ARBA" id="ARBA00022737"/>
    </source>
</evidence>
<dbReference type="SUPFAM" id="SSF50952">
    <property type="entry name" value="Soluble quinoprotein glucose dehydrogenase"/>
    <property type="match status" value="1"/>
</dbReference>
<feature type="domain" description="IFT122 second beta-propeller" evidence="9">
    <location>
        <begin position="432"/>
        <end position="615"/>
    </location>
</feature>
<evidence type="ECO:0000259" key="9">
    <source>
        <dbReference type="Pfam" id="PF23377"/>
    </source>
</evidence>
<gene>
    <name evidence="11" type="ORF">M9Y10_033031</name>
</gene>
<keyword evidence="4" id="KW-0677">Repeat</keyword>
<feature type="region of interest" description="Disordered" evidence="8">
    <location>
        <begin position="411"/>
        <end position="434"/>
    </location>
</feature>
<dbReference type="InterPro" id="IPR056153">
    <property type="entry name" value="Beta-prop_IFT122_1st"/>
</dbReference>
<dbReference type="PANTHER" id="PTHR12764">
    <property type="entry name" value="WD REPEAT DOMAIN-RELATED"/>
    <property type="match status" value="1"/>
</dbReference>
<evidence type="ECO:0000313" key="12">
    <source>
        <dbReference type="Proteomes" id="UP001470230"/>
    </source>
</evidence>
<dbReference type="PANTHER" id="PTHR12764:SF4">
    <property type="entry name" value="INTRAFLAGELLAR TRANSPORT PROTEIN 122 HOMOLOG"/>
    <property type="match status" value="1"/>
</dbReference>
<dbReference type="PROSITE" id="PS50082">
    <property type="entry name" value="WD_REPEATS_2"/>
    <property type="match status" value="1"/>
</dbReference>
<dbReference type="SMART" id="SM00320">
    <property type="entry name" value="WD40"/>
    <property type="match status" value="7"/>
</dbReference>
<evidence type="ECO:0000256" key="2">
    <source>
        <dbReference type="ARBA" id="ARBA00019442"/>
    </source>
</evidence>
<dbReference type="InterPro" id="IPR015943">
    <property type="entry name" value="WD40/YVTN_repeat-like_dom_sf"/>
</dbReference>
<evidence type="ECO:0000313" key="11">
    <source>
        <dbReference type="EMBL" id="KAK8838405.1"/>
    </source>
</evidence>
<dbReference type="InterPro" id="IPR056152">
    <property type="entry name" value="Beta-prop_IFT122_2nd"/>
</dbReference>
<organism evidence="11 12">
    <name type="scientific">Tritrichomonas musculus</name>
    <dbReference type="NCBI Taxonomy" id="1915356"/>
    <lineage>
        <taxon>Eukaryota</taxon>
        <taxon>Metamonada</taxon>
        <taxon>Parabasalia</taxon>
        <taxon>Tritrichomonadida</taxon>
        <taxon>Tritrichomonadidae</taxon>
        <taxon>Tritrichomonas</taxon>
    </lineage>
</organism>
<evidence type="ECO:0000256" key="8">
    <source>
        <dbReference type="SAM" id="MobiDB-lite"/>
    </source>
</evidence>
<keyword evidence="6" id="KW-0966">Cell projection</keyword>
<feature type="domain" description="IFT122 first beta-propeller" evidence="10">
    <location>
        <begin position="21"/>
        <end position="172"/>
    </location>
</feature>
<evidence type="ECO:0000256" key="6">
    <source>
        <dbReference type="ARBA" id="ARBA00023273"/>
    </source>
</evidence>
<dbReference type="Gene3D" id="2.130.10.10">
    <property type="entry name" value="YVTN repeat-like/Quinoprotein amine dehydrogenase"/>
    <property type="match status" value="2"/>
</dbReference>
<dbReference type="InterPro" id="IPR036322">
    <property type="entry name" value="WD40_repeat_dom_sf"/>
</dbReference>
<reference evidence="11 12" key="1">
    <citation type="submission" date="2024-04" db="EMBL/GenBank/DDBJ databases">
        <title>Tritrichomonas musculus Genome.</title>
        <authorList>
            <person name="Alves-Ferreira E."/>
            <person name="Grigg M."/>
            <person name="Lorenzi H."/>
            <person name="Galac M."/>
        </authorList>
    </citation>
    <scope>NUCLEOTIDE SEQUENCE [LARGE SCALE GENOMIC DNA]</scope>
    <source>
        <strain evidence="11 12">EAF2021</strain>
    </source>
</reference>
<dbReference type="EMBL" id="JAPFFF010000055">
    <property type="protein sequence ID" value="KAK8838405.1"/>
    <property type="molecule type" value="Genomic_DNA"/>
</dbReference>
<keyword evidence="12" id="KW-1185">Reference proteome</keyword>
<dbReference type="InterPro" id="IPR001680">
    <property type="entry name" value="WD40_rpt"/>
</dbReference>
<name>A0ABR2GWW9_9EUKA</name>
<dbReference type="InterPro" id="IPR039857">
    <property type="entry name" value="Ift122/121"/>
</dbReference>
<evidence type="ECO:0000259" key="10">
    <source>
        <dbReference type="Pfam" id="PF23381"/>
    </source>
</evidence>
<evidence type="ECO:0000256" key="7">
    <source>
        <dbReference type="PROSITE-ProRule" id="PRU00221"/>
    </source>
</evidence>
<dbReference type="InterPro" id="IPR011041">
    <property type="entry name" value="Quinoprot_gluc/sorb_DH_b-prop"/>
</dbReference>
<feature type="compositionally biased region" description="Low complexity" evidence="8">
    <location>
        <begin position="411"/>
        <end position="429"/>
    </location>
</feature>
<accession>A0ABR2GWW9</accession>
<evidence type="ECO:0000256" key="3">
    <source>
        <dbReference type="ARBA" id="ARBA00022574"/>
    </source>
</evidence>
<evidence type="ECO:0000256" key="5">
    <source>
        <dbReference type="ARBA" id="ARBA00023069"/>
    </source>
</evidence>
<evidence type="ECO:0000256" key="1">
    <source>
        <dbReference type="ARBA" id="ARBA00004138"/>
    </source>
</evidence>
<dbReference type="PROSITE" id="PS50294">
    <property type="entry name" value="WD_REPEATS_REGION"/>
    <property type="match status" value="1"/>
</dbReference>
<sequence length="1176" mass="131785">MEFLSIWKTQLVKLQFHTPVYSLCFKPDQSQLIAACSNDLFFISPSTGKIIEKKRSHQAPVYCVRCSYDGQFFASSSSDGTVVIWRSFNNDGFVTYGSQSATKSLAWCPTKQLLLSCSTNEYYKWRPDDVRATRIQVKNPIESITFSPNGEVFIISYSDGTLNVVSTDNETQILQTMKYSSIVTSVSFVTLKGVDYIVTADLDCRVSMYRSSDKLLVGKNALPFEALCSITIGDADCFFAFAGVSGKVSLLTSGLSYLGDFDTESKWIWDIAVDKQGRLALATREGYVELRSIDFGIAFASSGDVIAYRTSINAMSIRDIITKKQTDLVFFKTIVSLAICTNFLLVQFKDSIIIYRYGPEAIENTQNINMTDTHNNTNNNTDASLSLSQLSVSTATTLAITNDSATASNINMNANNNENNNQTENVTDTNEQEDDNKLPLVKVYELPGSFENTLFAITSIHLYGATENNLVIQDLSGHIICQFTFQSPISTLCQTSSSQGGAIVGCVDGTVYFVNIDQNEPVFIANQSSTIINAVRQGMILAVVDKNKNCTVIDSFSKQVIASYEKKTSFAFSDRVDNLYAISDGKTVSIVFRDCKPKDMFIEGTILAFVRNKIVLSNEGAIEIIEAILPFDELIERNDFESVAELTFVGPTVDQWRYITSESLKKGNLDFSRTFSPNANDTDLSFFVNEIAPTIDDNKWSIEVSKFLGIVKHVKLAEGDSAADRATELEEAGVSEEALQLYANCGEWDNVLRLAKTKHLERCIVDIQFPQEYSEEAAKVLLDAGLGDGAIRILTKTNNVNSLARAHVYLGQWQEAISMSRLYSTVYNIIYPKFGQLLFETGRWFEALVCFFIPQDRAEREKTFNTIMNCVSDSCDLDKIAFVELMLGFNDPDTYWIHMTKTICYLAADKLKRSQMMPMNLDDAIEIFYLCYYVMACVRSFPVRGIIVTDVLIQFLIVASLLGHKRWLAYSLKELSSYDIDDPSKHIAQRSVMSNKEAVENKTISVFCPRCGKDIFSSSRYPLLVCGFCGMKLSFSSFGCKPLPIIPFAYKGEKDPFKLIEKEPKVGVIDNEIPKDVVTEEYLEDTAAEYIVAQRLKKKAAVPDQFWFNGNEENIRSCKCCGALFSQLDYEKMIENDFCPICYTRQIDNAAELNLDTSSDILEMLRTFEEESPVPF</sequence>
<keyword evidence="3 7" id="KW-0853">WD repeat</keyword>
<proteinExistence type="predicted"/>
<dbReference type="SUPFAM" id="SSF50978">
    <property type="entry name" value="WD40 repeat-like"/>
    <property type="match status" value="1"/>
</dbReference>
<dbReference type="Pfam" id="PF23377">
    <property type="entry name" value="Beta-prop_IFT122_2nd"/>
    <property type="match status" value="1"/>
</dbReference>
<protein>
    <recommendedName>
        <fullName evidence="2">Intraflagellar transport protein 122 homolog</fullName>
    </recommendedName>
</protein>
<comment type="subcellular location">
    <subcellularLocation>
        <location evidence="1">Cell projection</location>
        <location evidence="1">Cilium</location>
    </subcellularLocation>
</comment>
<dbReference type="Pfam" id="PF23381">
    <property type="entry name" value="Beta-prop_IFT122_1st"/>
    <property type="match status" value="1"/>
</dbReference>